<dbReference type="EMBL" id="CAJQZP010001668">
    <property type="protein sequence ID" value="CAG5058425.1"/>
    <property type="molecule type" value="Genomic_DNA"/>
</dbReference>
<protein>
    <submittedName>
        <fullName evidence="1">(apollo) hypothetical protein</fullName>
    </submittedName>
</protein>
<reference evidence="1" key="1">
    <citation type="submission" date="2021-04" db="EMBL/GenBank/DDBJ databases">
        <authorList>
            <person name="Tunstrom K."/>
        </authorList>
    </citation>
    <scope>NUCLEOTIDE SEQUENCE</scope>
</reference>
<dbReference type="Proteomes" id="UP000691718">
    <property type="component" value="Unassembled WGS sequence"/>
</dbReference>
<keyword evidence="2" id="KW-1185">Reference proteome</keyword>
<sequence>YTTGSQQQLSDVSNVEIYEHCLSGHDKSKLLRKALTNIESVTMPDTQSMTNKKERRKRKFEEASPFLQILVMKRQELINVSENHQLQILHYTEMNNYGVFS</sequence>
<accession>A0A8S3Y9X7</accession>
<gene>
    <name evidence="1" type="ORF">PAPOLLO_LOCUS27583</name>
</gene>
<evidence type="ECO:0000313" key="1">
    <source>
        <dbReference type="EMBL" id="CAG5058425.1"/>
    </source>
</evidence>
<evidence type="ECO:0000313" key="2">
    <source>
        <dbReference type="Proteomes" id="UP000691718"/>
    </source>
</evidence>
<comment type="caution">
    <text evidence="1">The sequence shown here is derived from an EMBL/GenBank/DDBJ whole genome shotgun (WGS) entry which is preliminary data.</text>
</comment>
<feature type="non-terminal residue" evidence="1">
    <location>
        <position position="1"/>
    </location>
</feature>
<dbReference type="AlphaFoldDB" id="A0A8S3Y9X7"/>
<proteinExistence type="predicted"/>
<organism evidence="1 2">
    <name type="scientific">Parnassius apollo</name>
    <name type="common">Apollo butterfly</name>
    <name type="synonym">Papilio apollo</name>
    <dbReference type="NCBI Taxonomy" id="110799"/>
    <lineage>
        <taxon>Eukaryota</taxon>
        <taxon>Metazoa</taxon>
        <taxon>Ecdysozoa</taxon>
        <taxon>Arthropoda</taxon>
        <taxon>Hexapoda</taxon>
        <taxon>Insecta</taxon>
        <taxon>Pterygota</taxon>
        <taxon>Neoptera</taxon>
        <taxon>Endopterygota</taxon>
        <taxon>Lepidoptera</taxon>
        <taxon>Glossata</taxon>
        <taxon>Ditrysia</taxon>
        <taxon>Papilionoidea</taxon>
        <taxon>Papilionidae</taxon>
        <taxon>Parnassiinae</taxon>
        <taxon>Parnassini</taxon>
        <taxon>Parnassius</taxon>
        <taxon>Parnassius</taxon>
    </lineage>
</organism>
<name>A0A8S3Y9X7_PARAO</name>